<dbReference type="Proteomes" id="UP000032900">
    <property type="component" value="Unassembled WGS sequence"/>
</dbReference>
<dbReference type="InterPro" id="IPR003399">
    <property type="entry name" value="Mce/MlaD"/>
</dbReference>
<dbReference type="Pfam" id="PF02470">
    <property type="entry name" value="MlaD"/>
    <property type="match status" value="1"/>
</dbReference>
<feature type="domain" description="Mce/MlaD" evidence="3">
    <location>
        <begin position="43"/>
        <end position="118"/>
    </location>
</feature>
<evidence type="ECO:0000256" key="2">
    <source>
        <dbReference type="SAM" id="Phobius"/>
    </source>
</evidence>
<dbReference type="OrthoDB" id="9771725at2"/>
<dbReference type="RefSeq" id="WP_062127603.1">
    <property type="nucleotide sequence ID" value="NZ_BAZW01000049.1"/>
</dbReference>
<dbReference type="STRING" id="1236989.JCM15548_13827"/>
<keyword evidence="2" id="KW-0472">Membrane</keyword>
<dbReference type="PANTHER" id="PTHR33371">
    <property type="entry name" value="INTERMEMBRANE PHOSPHOLIPID TRANSPORT SYSTEM BINDING PROTEIN MLAD-RELATED"/>
    <property type="match status" value="1"/>
</dbReference>
<keyword evidence="1" id="KW-0175">Coiled coil</keyword>
<proteinExistence type="predicted"/>
<evidence type="ECO:0000259" key="3">
    <source>
        <dbReference type="Pfam" id="PF02470"/>
    </source>
</evidence>
<evidence type="ECO:0000313" key="5">
    <source>
        <dbReference type="Proteomes" id="UP000032900"/>
    </source>
</evidence>
<dbReference type="InterPro" id="IPR052336">
    <property type="entry name" value="MlaD_Phospholipid_Transporter"/>
</dbReference>
<dbReference type="EMBL" id="BAZW01000049">
    <property type="protein sequence ID" value="GAO31463.1"/>
    <property type="molecule type" value="Genomic_DNA"/>
</dbReference>
<protein>
    <submittedName>
        <fullName evidence="4">ABC transporter, permease component</fullName>
    </submittedName>
</protein>
<comment type="caution">
    <text evidence="4">The sequence shown here is derived from an EMBL/GenBank/DDBJ whole genome shotgun (WGS) entry which is preliminary data.</text>
</comment>
<gene>
    <name evidence="4" type="ORF">JCM15548_13827</name>
</gene>
<organism evidence="4 5">
    <name type="scientific">Geofilum rubicundum JCM 15548</name>
    <dbReference type="NCBI Taxonomy" id="1236989"/>
    <lineage>
        <taxon>Bacteria</taxon>
        <taxon>Pseudomonadati</taxon>
        <taxon>Bacteroidota</taxon>
        <taxon>Bacteroidia</taxon>
        <taxon>Marinilabiliales</taxon>
        <taxon>Marinilabiliaceae</taxon>
        <taxon>Geofilum</taxon>
    </lineage>
</organism>
<dbReference type="AlphaFoldDB" id="A0A0E9M1M9"/>
<reference evidence="4 5" key="1">
    <citation type="journal article" date="2015" name="Microbes Environ.">
        <title>Distribution and evolution of nitrogen fixation genes in the phylum bacteroidetes.</title>
        <authorList>
            <person name="Inoue J."/>
            <person name="Oshima K."/>
            <person name="Suda W."/>
            <person name="Sakamoto M."/>
            <person name="Iino T."/>
            <person name="Noda S."/>
            <person name="Hongoh Y."/>
            <person name="Hattori M."/>
            <person name="Ohkuma M."/>
        </authorList>
    </citation>
    <scope>NUCLEOTIDE SEQUENCE [LARGE SCALE GENOMIC DNA]</scope>
    <source>
        <strain evidence="4">JCM 15548</strain>
    </source>
</reference>
<name>A0A0E9M1M9_9BACT</name>
<evidence type="ECO:0000313" key="4">
    <source>
        <dbReference type="EMBL" id="GAO31463.1"/>
    </source>
</evidence>
<evidence type="ECO:0000256" key="1">
    <source>
        <dbReference type="SAM" id="Coils"/>
    </source>
</evidence>
<accession>A0A0E9M1M9</accession>
<sequence length="311" mass="34345">MDTHSQNFKVRLGLFIAGGLTIFVIAIFIIGKQQNLFNPVFKVTTNFFNVSGLQVGNNVRFSGINVGTVDNIKIINDSTVQVDLLIRKNVQQFIKSDSEATITSEGIIGDRVVMVTQGTFEAPMARDGQIISSIEPIETDAIIASLQSSSADAEVITRQLAEIMVNINTGQGVIGRLIQDSTMAENINLTIANLKKSSEGIDETIEMTRVNLFEFMEKLQLTVATTETATVALGEIMTKINSGEETLGMLIQDTTVSNTLNRTLINLEQSSEKLDENMEALQHNFLFRRYFRKKAEGKIEDKEADQEAAQE</sequence>
<keyword evidence="5" id="KW-1185">Reference proteome</keyword>
<dbReference type="PANTHER" id="PTHR33371:SF4">
    <property type="entry name" value="INTERMEMBRANE PHOSPHOLIPID TRANSPORT SYSTEM BINDING PROTEIN MLAD"/>
    <property type="match status" value="1"/>
</dbReference>
<keyword evidence="2" id="KW-1133">Transmembrane helix</keyword>
<keyword evidence="2" id="KW-0812">Transmembrane</keyword>
<feature type="transmembrane region" description="Helical" evidence="2">
    <location>
        <begin position="12"/>
        <end position="31"/>
    </location>
</feature>
<feature type="coiled-coil region" evidence="1">
    <location>
        <begin position="257"/>
        <end position="284"/>
    </location>
</feature>